<dbReference type="EMBL" id="SDAM02000267">
    <property type="protein sequence ID" value="KAH6825022.1"/>
    <property type="molecule type" value="Genomic_DNA"/>
</dbReference>
<name>A0AAD4J0V7_PERFH</name>
<protein>
    <submittedName>
        <fullName evidence="3">Uncharacterized protein</fullName>
    </submittedName>
</protein>
<evidence type="ECO:0000256" key="1">
    <source>
        <dbReference type="SAM" id="MobiDB-lite"/>
    </source>
</evidence>
<gene>
    <name evidence="3" type="ORF">C2S53_000674</name>
</gene>
<proteinExistence type="predicted"/>
<evidence type="ECO:0000313" key="4">
    <source>
        <dbReference type="Proteomes" id="UP001190926"/>
    </source>
</evidence>
<keyword evidence="4" id="KW-1185">Reference proteome</keyword>
<keyword evidence="2" id="KW-0732">Signal</keyword>
<feature type="region of interest" description="Disordered" evidence="1">
    <location>
        <begin position="151"/>
        <end position="172"/>
    </location>
</feature>
<reference evidence="3 4" key="1">
    <citation type="journal article" date="2021" name="Nat. Commun.">
        <title>Incipient diploidization of the medicinal plant Perilla within 10,000 years.</title>
        <authorList>
            <person name="Zhang Y."/>
            <person name="Shen Q."/>
            <person name="Leng L."/>
            <person name="Zhang D."/>
            <person name="Chen S."/>
            <person name="Shi Y."/>
            <person name="Ning Z."/>
            <person name="Chen S."/>
        </authorList>
    </citation>
    <scope>NUCLEOTIDE SEQUENCE [LARGE SCALE GENOMIC DNA]</scope>
    <source>
        <strain evidence="4">cv. PC099</strain>
    </source>
</reference>
<evidence type="ECO:0000256" key="2">
    <source>
        <dbReference type="SAM" id="SignalP"/>
    </source>
</evidence>
<organism evidence="3 4">
    <name type="scientific">Perilla frutescens var. hirtella</name>
    <name type="common">Perilla citriodora</name>
    <name type="synonym">Perilla setoyensis</name>
    <dbReference type="NCBI Taxonomy" id="608512"/>
    <lineage>
        <taxon>Eukaryota</taxon>
        <taxon>Viridiplantae</taxon>
        <taxon>Streptophyta</taxon>
        <taxon>Embryophyta</taxon>
        <taxon>Tracheophyta</taxon>
        <taxon>Spermatophyta</taxon>
        <taxon>Magnoliopsida</taxon>
        <taxon>eudicotyledons</taxon>
        <taxon>Gunneridae</taxon>
        <taxon>Pentapetalae</taxon>
        <taxon>asterids</taxon>
        <taxon>lamiids</taxon>
        <taxon>Lamiales</taxon>
        <taxon>Lamiaceae</taxon>
        <taxon>Nepetoideae</taxon>
        <taxon>Elsholtzieae</taxon>
        <taxon>Perilla</taxon>
    </lineage>
</organism>
<sequence>MAKFRTAIIAAVLFCLFTVSLARAPPKTDESATTTDVALPLPDADPALRLPSEPINTQTDAKANAEADPSSTVISAVPLTEITFRPINRRFHLRSKRPCRHQFKFYPTMKENEEISYGNDMILSSGENSDFELPIARGGGKRIPGRWMRTHHHHHHHHLRHHDEDSDSDSDDEEDVKKVVFKRYGYDRFDREKKLNKLRKHFRVHNEEEEKKKKGGFMRGVRKFLDHYF</sequence>
<feature type="signal peptide" evidence="2">
    <location>
        <begin position="1"/>
        <end position="22"/>
    </location>
</feature>
<comment type="caution">
    <text evidence="3">The sequence shown here is derived from an EMBL/GenBank/DDBJ whole genome shotgun (WGS) entry which is preliminary data.</text>
</comment>
<feature type="compositionally biased region" description="Basic residues" evidence="1">
    <location>
        <begin position="151"/>
        <end position="160"/>
    </location>
</feature>
<feature type="chain" id="PRO_5041985958" evidence="2">
    <location>
        <begin position="23"/>
        <end position="229"/>
    </location>
</feature>
<feature type="region of interest" description="Disordered" evidence="1">
    <location>
        <begin position="26"/>
        <end position="71"/>
    </location>
</feature>
<dbReference type="Proteomes" id="UP001190926">
    <property type="component" value="Unassembled WGS sequence"/>
</dbReference>
<dbReference type="AlphaFoldDB" id="A0AAD4J0V7"/>
<accession>A0AAD4J0V7</accession>
<evidence type="ECO:0000313" key="3">
    <source>
        <dbReference type="EMBL" id="KAH6825022.1"/>
    </source>
</evidence>
<feature type="compositionally biased region" description="Low complexity" evidence="1">
    <location>
        <begin position="36"/>
        <end position="48"/>
    </location>
</feature>